<proteinExistence type="predicted"/>
<dbReference type="Proteomes" id="UP000887569">
    <property type="component" value="Unplaced"/>
</dbReference>
<keyword evidence="1" id="KW-1185">Reference proteome</keyword>
<evidence type="ECO:0000313" key="1">
    <source>
        <dbReference type="Proteomes" id="UP000887569"/>
    </source>
</evidence>
<evidence type="ECO:0000313" key="2">
    <source>
        <dbReference type="WBParaSite" id="PgR067_g005_t02"/>
    </source>
</evidence>
<reference evidence="2" key="1">
    <citation type="submission" date="2022-11" db="UniProtKB">
        <authorList>
            <consortium name="WormBaseParasite"/>
        </authorList>
    </citation>
    <scope>IDENTIFICATION</scope>
</reference>
<dbReference type="AlphaFoldDB" id="A0A915BYV9"/>
<dbReference type="WBParaSite" id="PgR067_g005_t02">
    <property type="protein sequence ID" value="PgR067_g005_t02"/>
    <property type="gene ID" value="PgR067_g005"/>
</dbReference>
<organism evidence="1 2">
    <name type="scientific">Parascaris univalens</name>
    <name type="common">Nematode worm</name>
    <dbReference type="NCBI Taxonomy" id="6257"/>
    <lineage>
        <taxon>Eukaryota</taxon>
        <taxon>Metazoa</taxon>
        <taxon>Ecdysozoa</taxon>
        <taxon>Nematoda</taxon>
        <taxon>Chromadorea</taxon>
        <taxon>Rhabditida</taxon>
        <taxon>Spirurina</taxon>
        <taxon>Ascaridomorpha</taxon>
        <taxon>Ascaridoidea</taxon>
        <taxon>Ascarididae</taxon>
        <taxon>Parascaris</taxon>
    </lineage>
</organism>
<sequence>MWIAYNALPALAYPHYTVSCSVIVVDCAQHDELLLTGSTDSGFHEETAKSIQKRTETILYQQFSSSLSTSVVQQKHSLQCHRFPTRRKCFAVIFR</sequence>
<protein>
    <submittedName>
        <fullName evidence="2">Uncharacterized protein</fullName>
    </submittedName>
</protein>
<accession>A0A915BYV9</accession>
<name>A0A915BYV9_PARUN</name>